<gene>
    <name evidence="2" type="ORF">Acy02nite_56430</name>
</gene>
<evidence type="ECO:0000313" key="2">
    <source>
        <dbReference type="EMBL" id="GID67762.1"/>
    </source>
</evidence>
<keyword evidence="3" id="KW-1185">Reference proteome</keyword>
<evidence type="ECO:0000313" key="3">
    <source>
        <dbReference type="Proteomes" id="UP000619479"/>
    </source>
</evidence>
<feature type="compositionally biased region" description="Low complexity" evidence="1">
    <location>
        <begin position="64"/>
        <end position="91"/>
    </location>
</feature>
<protein>
    <submittedName>
        <fullName evidence="2">Uncharacterized protein</fullName>
    </submittedName>
</protein>
<dbReference type="EMBL" id="BOMH01000041">
    <property type="protein sequence ID" value="GID67762.1"/>
    <property type="molecule type" value="Genomic_DNA"/>
</dbReference>
<organism evidence="2 3">
    <name type="scientific">Actinoplanes cyaneus</name>
    <dbReference type="NCBI Taxonomy" id="52696"/>
    <lineage>
        <taxon>Bacteria</taxon>
        <taxon>Bacillati</taxon>
        <taxon>Actinomycetota</taxon>
        <taxon>Actinomycetes</taxon>
        <taxon>Micromonosporales</taxon>
        <taxon>Micromonosporaceae</taxon>
        <taxon>Actinoplanes</taxon>
    </lineage>
</organism>
<dbReference type="Proteomes" id="UP000619479">
    <property type="component" value="Unassembled WGS sequence"/>
</dbReference>
<dbReference type="RefSeq" id="WP_203745844.1">
    <property type="nucleotide sequence ID" value="NZ_BAAAUC010000008.1"/>
</dbReference>
<dbReference type="AlphaFoldDB" id="A0A919M6I4"/>
<reference evidence="2" key="1">
    <citation type="submission" date="2021-01" db="EMBL/GenBank/DDBJ databases">
        <title>Whole genome shotgun sequence of Actinoplanes cyaneus NBRC 14990.</title>
        <authorList>
            <person name="Komaki H."/>
            <person name="Tamura T."/>
        </authorList>
    </citation>
    <scope>NUCLEOTIDE SEQUENCE</scope>
    <source>
        <strain evidence="2">NBRC 14990</strain>
    </source>
</reference>
<accession>A0A919M6I4</accession>
<proteinExistence type="predicted"/>
<comment type="caution">
    <text evidence="2">The sequence shown here is derived from an EMBL/GenBank/DDBJ whole genome shotgun (WGS) entry which is preliminary data.</text>
</comment>
<evidence type="ECO:0000256" key="1">
    <source>
        <dbReference type="SAM" id="MobiDB-lite"/>
    </source>
</evidence>
<name>A0A919M6I4_9ACTN</name>
<sequence length="211" mass="21311">MPRSRQPALINAGPAPAGPVRHALARFALAHLAPARFALAGLAGLALVALAALAGCTNDPAPRPGSAPASRLGAAPSTPAAPAAASLGTPPHRLQPPAVVDGELSRVVAGTGNDRRVSTIRRKARADQEYWVHAACSSATPGKMLSIEVQSGAPGSSGNVLATVEIACDATPTANWIGTLPAELFAVYLRGDPSDVSSAYALVAPAESLRR</sequence>
<feature type="region of interest" description="Disordered" evidence="1">
    <location>
        <begin position="62"/>
        <end position="98"/>
    </location>
</feature>